<keyword evidence="3" id="KW-1185">Reference proteome</keyword>
<dbReference type="Proteomes" id="UP000887159">
    <property type="component" value="Unassembled WGS sequence"/>
</dbReference>
<name>A0A8X7BCJ5_TRICX</name>
<protein>
    <submittedName>
        <fullName evidence="2">Uncharacterized protein</fullName>
    </submittedName>
</protein>
<evidence type="ECO:0000256" key="1">
    <source>
        <dbReference type="SAM" id="MobiDB-lite"/>
    </source>
</evidence>
<evidence type="ECO:0000313" key="3">
    <source>
        <dbReference type="Proteomes" id="UP000887159"/>
    </source>
</evidence>
<comment type="caution">
    <text evidence="2">The sequence shown here is derived from an EMBL/GenBank/DDBJ whole genome shotgun (WGS) entry which is preliminary data.</text>
</comment>
<evidence type="ECO:0000313" key="2">
    <source>
        <dbReference type="EMBL" id="GFY26941.1"/>
    </source>
</evidence>
<dbReference type="EMBL" id="BMAU01021378">
    <property type="protein sequence ID" value="GFY26941.1"/>
    <property type="molecule type" value="Genomic_DNA"/>
</dbReference>
<accession>A0A8X7BCJ5</accession>
<proteinExistence type="predicted"/>
<reference evidence="2" key="1">
    <citation type="submission" date="2020-08" db="EMBL/GenBank/DDBJ databases">
        <title>Multicomponent nature underlies the extraordinary mechanical properties of spider dragline silk.</title>
        <authorList>
            <person name="Kono N."/>
            <person name="Nakamura H."/>
            <person name="Mori M."/>
            <person name="Yoshida Y."/>
            <person name="Ohtoshi R."/>
            <person name="Malay A.D."/>
            <person name="Moran D.A.P."/>
            <person name="Tomita M."/>
            <person name="Numata K."/>
            <person name="Arakawa K."/>
        </authorList>
    </citation>
    <scope>NUCLEOTIDE SEQUENCE</scope>
</reference>
<dbReference type="AlphaFoldDB" id="A0A8X7BCJ5"/>
<gene>
    <name evidence="2" type="ORF">TNCV_930821</name>
</gene>
<organism evidence="2 3">
    <name type="scientific">Trichonephila clavipes</name>
    <name type="common">Golden silk orbweaver</name>
    <name type="synonym">Nephila clavipes</name>
    <dbReference type="NCBI Taxonomy" id="2585209"/>
    <lineage>
        <taxon>Eukaryota</taxon>
        <taxon>Metazoa</taxon>
        <taxon>Ecdysozoa</taxon>
        <taxon>Arthropoda</taxon>
        <taxon>Chelicerata</taxon>
        <taxon>Arachnida</taxon>
        <taxon>Araneae</taxon>
        <taxon>Araneomorphae</taxon>
        <taxon>Entelegynae</taxon>
        <taxon>Araneoidea</taxon>
        <taxon>Nephilidae</taxon>
        <taxon>Trichonephila</taxon>
    </lineage>
</organism>
<sequence>MRISLEDNIRRVIADMQPQMLGKVIENRTTSKPAVAIICQKSYLKWFCEGDTRNRWRDGQVCPDVDKELWRLGPDGSEKEDPGKGERAEIKDKRVRERERTEGGGEMEKRERGRKETERESGRERVKPALNGEKG</sequence>
<feature type="region of interest" description="Disordered" evidence="1">
    <location>
        <begin position="67"/>
        <end position="135"/>
    </location>
</feature>